<gene>
    <name evidence="1" type="ordered locus">GK2938</name>
</gene>
<dbReference type="AlphaFoldDB" id="Q5KVR3"/>
<sequence>MPSHCRTRGERMRKVNGRGRRALGARQVCLGARRRWDDRCLFWAGSTTVLICPLCLAR</sequence>
<accession>Q5KVR3</accession>
<evidence type="ECO:0000313" key="1">
    <source>
        <dbReference type="EMBL" id="BAD77223.1"/>
    </source>
</evidence>
<reference evidence="1 2" key="1">
    <citation type="journal article" date="2004" name="Nucleic Acids Res.">
        <title>Thermoadaptation trait revealed by the genome sequence of thermophilic Geobacillus kaustophilus.</title>
        <authorList>
            <person name="Takami H."/>
            <person name="Takaki Y."/>
            <person name="Chee G.J."/>
            <person name="Nishi S."/>
            <person name="Shimamura S."/>
            <person name="Suzuki H."/>
            <person name="Matsui S."/>
            <person name="Uchiyama I."/>
        </authorList>
    </citation>
    <scope>NUCLEOTIDE SEQUENCE [LARGE SCALE GENOMIC DNA]</scope>
    <source>
        <strain evidence="1 2">HTA426</strain>
    </source>
</reference>
<protein>
    <submittedName>
        <fullName evidence="1">Uncharacterized protein</fullName>
    </submittedName>
</protein>
<keyword evidence="2" id="KW-1185">Reference proteome</keyword>
<proteinExistence type="predicted"/>
<dbReference type="Proteomes" id="UP000001172">
    <property type="component" value="Chromosome"/>
</dbReference>
<dbReference type="KEGG" id="gka:GK2938"/>
<evidence type="ECO:0000313" key="2">
    <source>
        <dbReference type="Proteomes" id="UP000001172"/>
    </source>
</evidence>
<organism evidence="1 2">
    <name type="scientific">Geobacillus kaustophilus (strain HTA426)</name>
    <dbReference type="NCBI Taxonomy" id="235909"/>
    <lineage>
        <taxon>Bacteria</taxon>
        <taxon>Bacillati</taxon>
        <taxon>Bacillota</taxon>
        <taxon>Bacilli</taxon>
        <taxon>Bacillales</taxon>
        <taxon>Anoxybacillaceae</taxon>
        <taxon>Geobacillus</taxon>
        <taxon>Geobacillus thermoleovorans group</taxon>
    </lineage>
</organism>
<dbReference type="HOGENOM" id="CLU_2972989_0_0_9"/>
<dbReference type="EMBL" id="BA000043">
    <property type="protein sequence ID" value="BAD77223.1"/>
    <property type="molecule type" value="Genomic_DNA"/>
</dbReference>
<name>Q5KVR3_GEOKA</name>